<accession>A0A813K4V5</accession>
<reference evidence="4" key="1">
    <citation type="submission" date="2021-02" db="EMBL/GenBank/DDBJ databases">
        <authorList>
            <person name="Dougan E. K."/>
            <person name="Rhodes N."/>
            <person name="Thang M."/>
            <person name="Chan C."/>
        </authorList>
    </citation>
    <scope>NUCLEOTIDE SEQUENCE</scope>
</reference>
<dbReference type="InterPro" id="IPR012677">
    <property type="entry name" value="Nucleotide-bd_a/b_plait_sf"/>
</dbReference>
<dbReference type="Gene3D" id="3.30.70.330">
    <property type="match status" value="1"/>
</dbReference>
<gene>
    <name evidence="4" type="ORF">PGLA2088_LOCUS28674</name>
</gene>
<dbReference type="AlphaFoldDB" id="A0A813K4V5"/>
<proteinExistence type="predicted"/>
<organism evidence="4 5">
    <name type="scientific">Polarella glacialis</name>
    <name type="common">Dinoflagellate</name>
    <dbReference type="NCBI Taxonomy" id="89957"/>
    <lineage>
        <taxon>Eukaryota</taxon>
        <taxon>Sar</taxon>
        <taxon>Alveolata</taxon>
        <taxon>Dinophyceae</taxon>
        <taxon>Suessiales</taxon>
        <taxon>Suessiaceae</taxon>
        <taxon>Polarella</taxon>
    </lineage>
</organism>
<evidence type="ECO:0000259" key="3">
    <source>
        <dbReference type="PROSITE" id="PS50102"/>
    </source>
</evidence>
<dbReference type="GO" id="GO:0003723">
    <property type="term" value="F:RNA binding"/>
    <property type="evidence" value="ECO:0007669"/>
    <property type="project" value="UniProtKB-UniRule"/>
</dbReference>
<dbReference type="SUPFAM" id="SSF54928">
    <property type="entry name" value="RNA-binding domain, RBD"/>
    <property type="match status" value="1"/>
</dbReference>
<sequence>MMPLQGSHHYALVPLLTWSPSNMTGTQVSETTAVQALQQQVLQMQHQVQLQSRLIQQQLQHLQQLQLQSQVIQQQVPLRQLSPPQDLQQNSKLQGLQVPMELQQHPQHQQQHQQQQQQQQRPSMQQQSQHEQLRWHAQHPANDREVQVHHQRHQSHQQPTPWLQLSQPPPFVGRCRSDDQEGDSDSEFQCLPRCGHSGGSFDGESPRYWQNNNNNVWQLPLQTTSKSGSMSSDSNCAWSEPSSQEQRQQRQSALANPYTYVVAPPSTSLRQQQQQQEDYMTMMIRNIPARFTKAQLLRDFGAHGSSGIDYLFLPVDLQSGKTKGMAFVNFRSKAQATEFQEVWHRSRLPNHGRGKVLDITAAQVHGVTANFAQFTDYTLESLRWHDALPVWIDEYGRASSDA</sequence>
<dbReference type="Proteomes" id="UP000626109">
    <property type="component" value="Unassembled WGS sequence"/>
</dbReference>
<dbReference type="InterPro" id="IPR035979">
    <property type="entry name" value="RBD_domain_sf"/>
</dbReference>
<feature type="region of interest" description="Disordered" evidence="2">
    <location>
        <begin position="102"/>
        <end position="191"/>
    </location>
</feature>
<dbReference type="InterPro" id="IPR007201">
    <property type="entry name" value="Mei2-like_Rrm_C"/>
</dbReference>
<keyword evidence="1" id="KW-0694">RNA-binding</keyword>
<feature type="domain" description="RRM" evidence="3">
    <location>
        <begin position="280"/>
        <end position="364"/>
    </location>
</feature>
<dbReference type="Pfam" id="PF04059">
    <property type="entry name" value="RRM_2"/>
    <property type="match status" value="1"/>
</dbReference>
<dbReference type="InterPro" id="IPR000504">
    <property type="entry name" value="RRM_dom"/>
</dbReference>
<feature type="compositionally biased region" description="Low complexity" evidence="2">
    <location>
        <begin position="102"/>
        <end position="130"/>
    </location>
</feature>
<evidence type="ECO:0000313" key="5">
    <source>
        <dbReference type="Proteomes" id="UP000626109"/>
    </source>
</evidence>
<dbReference type="EMBL" id="CAJNNW010027980">
    <property type="protein sequence ID" value="CAE8694078.1"/>
    <property type="molecule type" value="Genomic_DNA"/>
</dbReference>
<comment type="caution">
    <text evidence="4">The sequence shown here is derived from an EMBL/GenBank/DDBJ whole genome shotgun (WGS) entry which is preliminary data.</text>
</comment>
<protein>
    <recommendedName>
        <fullName evidence="3">RRM domain-containing protein</fullName>
    </recommendedName>
</protein>
<feature type="compositionally biased region" description="Low complexity" evidence="2">
    <location>
        <begin position="225"/>
        <end position="252"/>
    </location>
</feature>
<dbReference type="PROSITE" id="PS50102">
    <property type="entry name" value="RRM"/>
    <property type="match status" value="1"/>
</dbReference>
<feature type="region of interest" description="Disordered" evidence="2">
    <location>
        <begin position="223"/>
        <end position="254"/>
    </location>
</feature>
<evidence type="ECO:0000256" key="1">
    <source>
        <dbReference type="PROSITE-ProRule" id="PRU00176"/>
    </source>
</evidence>
<name>A0A813K4V5_POLGL</name>
<evidence type="ECO:0000313" key="4">
    <source>
        <dbReference type="EMBL" id="CAE8694078.1"/>
    </source>
</evidence>
<evidence type="ECO:0000256" key="2">
    <source>
        <dbReference type="SAM" id="MobiDB-lite"/>
    </source>
</evidence>